<accession>A0A016SAW9</accession>
<evidence type="ECO:0000313" key="2">
    <source>
        <dbReference type="Proteomes" id="UP000024635"/>
    </source>
</evidence>
<protein>
    <submittedName>
        <fullName evidence="1">Uncharacterized protein</fullName>
    </submittedName>
</protein>
<comment type="caution">
    <text evidence="1">The sequence shown here is derived from an EMBL/GenBank/DDBJ whole genome shotgun (WGS) entry which is preliminary data.</text>
</comment>
<organism evidence="1 2">
    <name type="scientific">Ancylostoma ceylanicum</name>
    <dbReference type="NCBI Taxonomy" id="53326"/>
    <lineage>
        <taxon>Eukaryota</taxon>
        <taxon>Metazoa</taxon>
        <taxon>Ecdysozoa</taxon>
        <taxon>Nematoda</taxon>
        <taxon>Chromadorea</taxon>
        <taxon>Rhabditida</taxon>
        <taxon>Rhabditina</taxon>
        <taxon>Rhabditomorpha</taxon>
        <taxon>Strongyloidea</taxon>
        <taxon>Ancylostomatidae</taxon>
        <taxon>Ancylostomatinae</taxon>
        <taxon>Ancylostoma</taxon>
    </lineage>
</organism>
<proteinExistence type="predicted"/>
<dbReference type="AlphaFoldDB" id="A0A016SAW9"/>
<reference evidence="2" key="1">
    <citation type="journal article" date="2015" name="Nat. Genet.">
        <title>The genome and transcriptome of the zoonotic hookworm Ancylostoma ceylanicum identify infection-specific gene families.</title>
        <authorList>
            <person name="Schwarz E.M."/>
            <person name="Hu Y."/>
            <person name="Antoshechkin I."/>
            <person name="Miller M.M."/>
            <person name="Sternberg P.W."/>
            <person name="Aroian R.V."/>
        </authorList>
    </citation>
    <scope>NUCLEOTIDE SEQUENCE</scope>
    <source>
        <strain evidence="2">HY135</strain>
    </source>
</reference>
<evidence type="ECO:0000313" key="1">
    <source>
        <dbReference type="EMBL" id="EYB87828.1"/>
    </source>
</evidence>
<gene>
    <name evidence="1" type="primary">Acey_s0256.g350</name>
    <name evidence="1" type="ORF">Y032_0256g350</name>
</gene>
<dbReference type="EMBL" id="JARK01001592">
    <property type="protein sequence ID" value="EYB87828.1"/>
    <property type="molecule type" value="Genomic_DNA"/>
</dbReference>
<name>A0A016SAW9_9BILA</name>
<sequence>MGAMDQKTFILSRILGQENMQHCGVTTIFDYVGSRILLCTSEYVRKHMFSKSTFAISSSDTTRWCQI</sequence>
<dbReference type="Proteomes" id="UP000024635">
    <property type="component" value="Unassembled WGS sequence"/>
</dbReference>
<keyword evidence="2" id="KW-1185">Reference proteome</keyword>